<dbReference type="InterPro" id="IPR007257">
    <property type="entry name" value="GINS_Psf2"/>
</dbReference>
<keyword evidence="4" id="KW-0539">Nucleus</keyword>
<dbReference type="SUPFAM" id="SSF158573">
    <property type="entry name" value="GINS helical bundle-like"/>
    <property type="match status" value="1"/>
</dbReference>
<keyword evidence="3" id="KW-0235">DNA replication</keyword>
<evidence type="ECO:0000313" key="7">
    <source>
        <dbReference type="Proteomes" id="UP001161247"/>
    </source>
</evidence>
<proteinExistence type="inferred from homology"/>
<reference evidence="6" key="1">
    <citation type="submission" date="2023-03" db="EMBL/GenBank/DDBJ databases">
        <authorList>
            <person name="Julca I."/>
        </authorList>
    </citation>
    <scope>NUCLEOTIDE SEQUENCE</scope>
</reference>
<accession>A0AAV1DLV7</accession>
<dbReference type="Gene3D" id="1.20.58.1020">
    <property type="match status" value="1"/>
</dbReference>
<sequence>MAAQSDDAHASAFSAPEVPIWLAATLKKRGKCTIQPPEWMSVGLITLSFDCHILEHSLTLVLNNEPPAYNESKLTKVLETERDTEKFQPLPFHYVEISRLLFDHAVGDIPDVYLVRSLIEDIKDVRFHKIGTGLEIISKERTYALRLKNLSAMEANIVRPFVTRSLQTFYKLSSPDMIQDQDAAIER</sequence>
<dbReference type="Proteomes" id="UP001161247">
    <property type="component" value="Chromosome 6"/>
</dbReference>
<dbReference type="InterPro" id="IPR021151">
    <property type="entry name" value="GINS_A"/>
</dbReference>
<dbReference type="GO" id="GO:0000811">
    <property type="term" value="C:GINS complex"/>
    <property type="evidence" value="ECO:0007669"/>
    <property type="project" value="TreeGrafter"/>
</dbReference>
<dbReference type="CDD" id="cd11712">
    <property type="entry name" value="GINS_A_psf2"/>
    <property type="match status" value="1"/>
</dbReference>
<dbReference type="PANTHER" id="PTHR12772">
    <property type="entry name" value="DNA REPLICATION COMPLEX GINS PROTEIN PSF2"/>
    <property type="match status" value="1"/>
</dbReference>
<dbReference type="GO" id="GO:0000727">
    <property type="term" value="P:double-strand break repair via break-induced replication"/>
    <property type="evidence" value="ECO:0007669"/>
    <property type="project" value="TreeGrafter"/>
</dbReference>
<dbReference type="Gene3D" id="3.40.5.50">
    <property type="match status" value="1"/>
</dbReference>
<dbReference type="EMBL" id="OX459123">
    <property type="protein sequence ID" value="CAI9108890.1"/>
    <property type="molecule type" value="Genomic_DNA"/>
</dbReference>
<dbReference type="FunFam" id="1.20.58.1020:FF:000001">
    <property type="entry name" value="DNA replication complex GINS protein PSF2"/>
    <property type="match status" value="1"/>
</dbReference>
<keyword evidence="7" id="KW-1185">Reference proteome</keyword>
<name>A0AAV1DLV7_OLDCO</name>
<dbReference type="Pfam" id="PF05916">
    <property type="entry name" value="Sld5"/>
    <property type="match status" value="1"/>
</dbReference>
<evidence type="ECO:0000259" key="5">
    <source>
        <dbReference type="Pfam" id="PF05916"/>
    </source>
</evidence>
<protein>
    <submittedName>
        <fullName evidence="6">OLC1v1008592C1</fullName>
    </submittedName>
</protein>
<evidence type="ECO:0000256" key="3">
    <source>
        <dbReference type="ARBA" id="ARBA00022705"/>
    </source>
</evidence>
<evidence type="ECO:0000256" key="1">
    <source>
        <dbReference type="ARBA" id="ARBA00004123"/>
    </source>
</evidence>
<dbReference type="InterPro" id="IPR036224">
    <property type="entry name" value="GINS_bundle-like_dom_sf"/>
</dbReference>
<comment type="subcellular location">
    <subcellularLocation>
        <location evidence="1">Nucleus</location>
    </subcellularLocation>
</comment>
<evidence type="ECO:0000256" key="4">
    <source>
        <dbReference type="ARBA" id="ARBA00023242"/>
    </source>
</evidence>
<evidence type="ECO:0000313" key="6">
    <source>
        <dbReference type="EMBL" id="CAI9108890.1"/>
    </source>
</evidence>
<comment type="similarity">
    <text evidence="2">Belongs to the GINS2/PSF2 family.</text>
</comment>
<feature type="domain" description="GINS subunit" evidence="5">
    <location>
        <begin position="69"/>
        <end position="167"/>
    </location>
</feature>
<dbReference type="PANTHER" id="PTHR12772:SF0">
    <property type="entry name" value="DNA REPLICATION COMPLEX GINS PROTEIN PSF2"/>
    <property type="match status" value="1"/>
</dbReference>
<dbReference type="AlphaFoldDB" id="A0AAV1DLV7"/>
<gene>
    <name evidence="6" type="ORF">OLC1_LOCUS16887</name>
</gene>
<evidence type="ECO:0000256" key="2">
    <source>
        <dbReference type="ARBA" id="ARBA00010565"/>
    </source>
</evidence>
<dbReference type="GO" id="GO:0006260">
    <property type="term" value="P:DNA replication"/>
    <property type="evidence" value="ECO:0007669"/>
    <property type="project" value="UniProtKB-KW"/>
</dbReference>
<organism evidence="6 7">
    <name type="scientific">Oldenlandia corymbosa var. corymbosa</name>
    <dbReference type="NCBI Taxonomy" id="529605"/>
    <lineage>
        <taxon>Eukaryota</taxon>
        <taxon>Viridiplantae</taxon>
        <taxon>Streptophyta</taxon>
        <taxon>Embryophyta</taxon>
        <taxon>Tracheophyta</taxon>
        <taxon>Spermatophyta</taxon>
        <taxon>Magnoliopsida</taxon>
        <taxon>eudicotyledons</taxon>
        <taxon>Gunneridae</taxon>
        <taxon>Pentapetalae</taxon>
        <taxon>asterids</taxon>
        <taxon>lamiids</taxon>
        <taxon>Gentianales</taxon>
        <taxon>Rubiaceae</taxon>
        <taxon>Rubioideae</taxon>
        <taxon>Spermacoceae</taxon>
        <taxon>Hedyotis-Oldenlandia complex</taxon>
        <taxon>Oldenlandia</taxon>
    </lineage>
</organism>